<dbReference type="EMBL" id="BBWV01000002">
    <property type="protein sequence ID" value="GAO43667.1"/>
    <property type="molecule type" value="Genomic_DNA"/>
</dbReference>
<name>A0A0E9N0X9_9BACT</name>
<dbReference type="RefSeq" id="WP_046369509.1">
    <property type="nucleotide sequence ID" value="NZ_BBWV01000002.1"/>
</dbReference>
<dbReference type="Proteomes" id="UP000033121">
    <property type="component" value="Unassembled WGS sequence"/>
</dbReference>
<evidence type="ECO:0000313" key="3">
    <source>
        <dbReference type="Proteomes" id="UP000033121"/>
    </source>
</evidence>
<dbReference type="STRING" id="1220578.FPE01S_02_07730"/>
<reference evidence="2 3" key="1">
    <citation type="submission" date="2015-04" db="EMBL/GenBank/DDBJ databases">
        <title>Whole genome shotgun sequence of Flavihumibacter petaseus NBRC 106054.</title>
        <authorList>
            <person name="Miyazawa S."/>
            <person name="Hosoyama A."/>
            <person name="Hashimoto M."/>
            <person name="Noguchi M."/>
            <person name="Tsuchikane K."/>
            <person name="Ohji S."/>
            <person name="Yamazoe A."/>
            <person name="Ichikawa N."/>
            <person name="Kimura A."/>
            <person name="Fujita N."/>
        </authorList>
    </citation>
    <scope>NUCLEOTIDE SEQUENCE [LARGE SCALE GENOMIC DNA]</scope>
    <source>
        <strain evidence="2 3">NBRC 106054</strain>
    </source>
</reference>
<dbReference type="OrthoDB" id="1467516at2"/>
<keyword evidence="3" id="KW-1185">Reference proteome</keyword>
<evidence type="ECO:0000313" key="2">
    <source>
        <dbReference type="EMBL" id="GAO43667.1"/>
    </source>
</evidence>
<dbReference type="AlphaFoldDB" id="A0A0E9N0X9"/>
<dbReference type="InterPro" id="IPR025364">
    <property type="entry name" value="DUF4268"/>
</dbReference>
<accession>A0A0E9N0X9</accession>
<dbReference type="Pfam" id="PF14088">
    <property type="entry name" value="DUF4268"/>
    <property type="match status" value="1"/>
</dbReference>
<proteinExistence type="predicted"/>
<comment type="caution">
    <text evidence="2">The sequence shown here is derived from an EMBL/GenBank/DDBJ whole genome shotgun (WGS) entry which is preliminary data.</text>
</comment>
<organism evidence="2 3">
    <name type="scientific">Flavihumibacter petaseus NBRC 106054</name>
    <dbReference type="NCBI Taxonomy" id="1220578"/>
    <lineage>
        <taxon>Bacteria</taxon>
        <taxon>Pseudomonadati</taxon>
        <taxon>Bacteroidota</taxon>
        <taxon>Chitinophagia</taxon>
        <taxon>Chitinophagales</taxon>
        <taxon>Chitinophagaceae</taxon>
        <taxon>Flavihumibacter</taxon>
    </lineage>
</organism>
<gene>
    <name evidence="2" type="ORF">FPE01S_02_07730</name>
</gene>
<protein>
    <recommendedName>
        <fullName evidence="1">DUF4268 domain-containing protein</fullName>
    </recommendedName>
</protein>
<evidence type="ECO:0000259" key="1">
    <source>
        <dbReference type="Pfam" id="PF14088"/>
    </source>
</evidence>
<sequence>MYSKTALSEQKSRFFTALGRYMSPVPSAGGDPVNWMNYRTKLRHLHIRMELFPRNCRISFVLSGKDESERLTHYAMLESFLPVWEETCGSGWTWLRHDLTPEGAPCCRIFRLLENVSVMDDRHWPEMISFFKQHLQELDAFWQEVKDFFPLGN</sequence>
<feature type="domain" description="DUF4268" evidence="1">
    <location>
        <begin position="11"/>
        <end position="145"/>
    </location>
</feature>